<keyword evidence="3" id="KW-1185">Reference proteome</keyword>
<organism evidence="2 3">
    <name type="scientific">Pristionchus fissidentatus</name>
    <dbReference type="NCBI Taxonomy" id="1538716"/>
    <lineage>
        <taxon>Eukaryota</taxon>
        <taxon>Metazoa</taxon>
        <taxon>Ecdysozoa</taxon>
        <taxon>Nematoda</taxon>
        <taxon>Chromadorea</taxon>
        <taxon>Rhabditida</taxon>
        <taxon>Rhabditina</taxon>
        <taxon>Diplogasteromorpha</taxon>
        <taxon>Diplogasteroidea</taxon>
        <taxon>Neodiplogasteridae</taxon>
        <taxon>Pristionchus</taxon>
    </lineage>
</organism>
<name>A0AAV5VIJ4_9BILA</name>
<accession>A0AAV5VIJ4</accession>
<comment type="caution">
    <text evidence="2">The sequence shown here is derived from an EMBL/GenBank/DDBJ whole genome shotgun (WGS) entry which is preliminary data.</text>
</comment>
<reference evidence="2" key="1">
    <citation type="submission" date="2023-10" db="EMBL/GenBank/DDBJ databases">
        <title>Genome assembly of Pristionchus species.</title>
        <authorList>
            <person name="Yoshida K."/>
            <person name="Sommer R.J."/>
        </authorList>
    </citation>
    <scope>NUCLEOTIDE SEQUENCE</scope>
    <source>
        <strain evidence="2">RS5133</strain>
    </source>
</reference>
<proteinExistence type="predicted"/>
<dbReference type="Proteomes" id="UP001432322">
    <property type="component" value="Unassembled WGS sequence"/>
</dbReference>
<dbReference type="AlphaFoldDB" id="A0AAV5VIJ4"/>
<feature type="region of interest" description="Disordered" evidence="1">
    <location>
        <begin position="1"/>
        <end position="57"/>
    </location>
</feature>
<dbReference type="Gene3D" id="1.10.490.10">
    <property type="entry name" value="Globins"/>
    <property type="match status" value="1"/>
</dbReference>
<dbReference type="GO" id="GO:0020037">
    <property type="term" value="F:heme binding"/>
    <property type="evidence" value="ECO:0007669"/>
    <property type="project" value="InterPro"/>
</dbReference>
<feature type="compositionally biased region" description="Low complexity" evidence="1">
    <location>
        <begin position="40"/>
        <end position="52"/>
    </location>
</feature>
<feature type="compositionally biased region" description="Polar residues" evidence="1">
    <location>
        <begin position="236"/>
        <end position="245"/>
    </location>
</feature>
<dbReference type="GO" id="GO:0019825">
    <property type="term" value="F:oxygen binding"/>
    <property type="evidence" value="ECO:0007669"/>
    <property type="project" value="InterPro"/>
</dbReference>
<dbReference type="InterPro" id="IPR012292">
    <property type="entry name" value="Globin/Proto"/>
</dbReference>
<dbReference type="EMBL" id="BTSY01000003">
    <property type="protein sequence ID" value="GMT19339.1"/>
    <property type="molecule type" value="Genomic_DNA"/>
</dbReference>
<protein>
    <submittedName>
        <fullName evidence="2">Uncharacterized protein</fullName>
    </submittedName>
</protein>
<evidence type="ECO:0000313" key="2">
    <source>
        <dbReference type="EMBL" id="GMT19339.1"/>
    </source>
</evidence>
<evidence type="ECO:0000256" key="1">
    <source>
        <dbReference type="SAM" id="MobiDB-lite"/>
    </source>
</evidence>
<sequence>MGTDHSKLRHSHSSREKTAVPSIKLPVSPSLNQMKDSRSRSGSTSSTKTGNSARHPISVKSRRLIQSAFANPHDSIGRRSVKRSCEAKAEFTSFYLSLDQQSKEEFEENVKILLNRVVANIDYVEEMERLSEEFGRDLVEWRTKGFRADLLCVLADAVCKECLHLDSAVHKAHTTTHAFSQLGTLIFSSVRNGFYMEIRKKRRTSNSFSSVGSGSGSSRREEKKGKDGTNKDDSPRSYSPESTGSDEYLSTDGDDGFLKPPPTILLSSRSF</sequence>
<feature type="region of interest" description="Disordered" evidence="1">
    <location>
        <begin position="206"/>
        <end position="271"/>
    </location>
</feature>
<gene>
    <name evidence="2" type="ORF">PFISCL1PPCAC_10636</name>
</gene>
<evidence type="ECO:0000313" key="3">
    <source>
        <dbReference type="Proteomes" id="UP001432322"/>
    </source>
</evidence>
<feature type="compositionally biased region" description="Basic and acidic residues" evidence="1">
    <location>
        <begin position="218"/>
        <end position="235"/>
    </location>
</feature>